<dbReference type="GO" id="GO:0006281">
    <property type="term" value="P:DNA repair"/>
    <property type="evidence" value="ECO:0007669"/>
    <property type="project" value="UniProtKB-UniRule"/>
</dbReference>
<comment type="subcellular location">
    <subcellularLocation>
        <location evidence="1 7">Nucleus</location>
    </subcellularLocation>
</comment>
<evidence type="ECO:0000313" key="9">
    <source>
        <dbReference type="EMBL" id="PIN18970.1"/>
    </source>
</evidence>
<dbReference type="EMBL" id="NKXS01001368">
    <property type="protein sequence ID" value="PIN18970.1"/>
    <property type="molecule type" value="Genomic_DNA"/>
</dbReference>
<evidence type="ECO:0000256" key="5">
    <source>
        <dbReference type="ARBA" id="ARBA00023204"/>
    </source>
</evidence>
<evidence type="ECO:0000256" key="3">
    <source>
        <dbReference type="ARBA" id="ARBA00022763"/>
    </source>
</evidence>
<dbReference type="GO" id="GO:0030915">
    <property type="term" value="C:Smc5-Smc6 complex"/>
    <property type="evidence" value="ECO:0007669"/>
    <property type="project" value="UniProtKB-UniRule"/>
</dbReference>
<comment type="function">
    <text evidence="7">Component of the SMC5-SMC6 complex, that promotes sister chromatid alignment after DNA damage and facilitates double-stranded DNA breaks (DSBs) repair via homologous recombination between sister chromatids.</text>
</comment>
<keyword evidence="4 7" id="KW-0233">DNA recombination</keyword>
<dbReference type="OrthoDB" id="361242at2759"/>
<dbReference type="PANTHER" id="PTHR16140">
    <property type="entry name" value="NON-STRUCTURAL MAINTENANCE OF CHROMOSOMES ELEMENT 4"/>
    <property type="match status" value="1"/>
</dbReference>
<name>A0A2G9HNV4_9LAMI</name>
<gene>
    <name evidence="9" type="ORF">CDL12_08373</name>
</gene>
<keyword evidence="5 7" id="KW-0234">DNA repair</keyword>
<evidence type="ECO:0000256" key="4">
    <source>
        <dbReference type="ARBA" id="ARBA00023172"/>
    </source>
</evidence>
<dbReference type="Pfam" id="PF08743">
    <property type="entry name" value="Nse4_C"/>
    <property type="match status" value="1"/>
</dbReference>
<evidence type="ECO:0000256" key="1">
    <source>
        <dbReference type="ARBA" id="ARBA00004123"/>
    </source>
</evidence>
<reference evidence="10" key="1">
    <citation type="journal article" date="2018" name="Gigascience">
        <title>Genome assembly of the Pink Ipe (Handroanthus impetiginosus, Bignoniaceae), a highly valued, ecologically keystone Neotropical timber forest tree.</title>
        <authorList>
            <person name="Silva-Junior O.B."/>
            <person name="Grattapaglia D."/>
            <person name="Novaes E."/>
            <person name="Collevatti R.G."/>
        </authorList>
    </citation>
    <scope>NUCLEOTIDE SEQUENCE [LARGE SCALE GENOMIC DNA]</scope>
    <source>
        <strain evidence="10">cv. UFG-1</strain>
    </source>
</reference>
<keyword evidence="10" id="KW-1185">Reference proteome</keyword>
<evidence type="ECO:0000313" key="10">
    <source>
        <dbReference type="Proteomes" id="UP000231279"/>
    </source>
</evidence>
<evidence type="ECO:0000259" key="8">
    <source>
        <dbReference type="Pfam" id="PF08743"/>
    </source>
</evidence>
<dbReference type="STRING" id="429701.A0A2G9HNV4"/>
<dbReference type="InterPro" id="IPR027786">
    <property type="entry name" value="Nse4/EID"/>
</dbReference>
<dbReference type="GO" id="GO:0006310">
    <property type="term" value="P:DNA recombination"/>
    <property type="evidence" value="ECO:0007669"/>
    <property type="project" value="UniProtKB-UniRule"/>
</dbReference>
<comment type="similarity">
    <text evidence="2 7">Belongs to the NSE4 family.</text>
</comment>
<comment type="caution">
    <text evidence="9">The sequence shown here is derived from an EMBL/GenBank/DDBJ whole genome shotgun (WGS) entry which is preliminary data.</text>
</comment>
<dbReference type="GO" id="GO:0005634">
    <property type="term" value="C:nucleus"/>
    <property type="evidence" value="ECO:0007669"/>
    <property type="project" value="UniProtKB-SubCell"/>
</dbReference>
<comment type="subunit">
    <text evidence="7">Component of the SMC5-SMC6 complex.</text>
</comment>
<sequence length="452" mass="50398">MEKKPKRDIEKVNGRDSIFTDERNEFSQGNDTLSKRRIIRSHYREIENRIHEGKDEIANADSKKFMAIMNEVENVHQHVTRPREQVADAEAFLGLANTLVTALKTHTRGGITPAEFVSSLIREFELQKPLKGLSAKSPNISWEHMSRLVSPIFKNASGCRTMIGSMNIEHKERRVVVRAKRSRPIGKAQPKELEKAVETVADTDRNIRVMFEILKKEKKVKVENLILNRSSFAQTIENLFALSFLVKDGRVRIDLDDGGSQVVVPSNGPSAKEIKSGAARNHHFIFRIDFEDWELMKTLVAEGDELMPRRDVVTVAAFADPVTVAAYADVVTVAACAKAKAKPHDKAFGQTEGDELMPRRDVVTVAAFADPVTVAAYADVVTVAASAKAKAKPHDKAFGQTGANANNFHVEHKAPVKKFSRNYGHTMQRCDVTEHGDGSVLDLNCKRKRSPL</sequence>
<dbReference type="PANTHER" id="PTHR16140:SF0">
    <property type="entry name" value="NON-STRUCTURAL MAINTENANCE OF CHROMOSOMES ELEMENT 4"/>
    <property type="match status" value="1"/>
</dbReference>
<dbReference type="AlphaFoldDB" id="A0A2G9HNV4"/>
<dbReference type="Proteomes" id="UP000231279">
    <property type="component" value="Unassembled WGS sequence"/>
</dbReference>
<feature type="domain" description="Non-structural maintenance of chromosome element 4 C-terminal" evidence="8">
    <location>
        <begin position="220"/>
        <end position="301"/>
    </location>
</feature>
<dbReference type="InterPro" id="IPR014854">
    <property type="entry name" value="Nse4_C"/>
</dbReference>
<evidence type="ECO:0000256" key="2">
    <source>
        <dbReference type="ARBA" id="ARBA00008997"/>
    </source>
</evidence>
<accession>A0A2G9HNV4</accession>
<keyword evidence="6 7" id="KW-0539">Nucleus</keyword>
<evidence type="ECO:0000256" key="7">
    <source>
        <dbReference type="RuleBase" id="RU365071"/>
    </source>
</evidence>
<evidence type="ECO:0000256" key="6">
    <source>
        <dbReference type="ARBA" id="ARBA00023242"/>
    </source>
</evidence>
<organism evidence="9 10">
    <name type="scientific">Handroanthus impetiginosus</name>
    <dbReference type="NCBI Taxonomy" id="429701"/>
    <lineage>
        <taxon>Eukaryota</taxon>
        <taxon>Viridiplantae</taxon>
        <taxon>Streptophyta</taxon>
        <taxon>Embryophyta</taxon>
        <taxon>Tracheophyta</taxon>
        <taxon>Spermatophyta</taxon>
        <taxon>Magnoliopsida</taxon>
        <taxon>eudicotyledons</taxon>
        <taxon>Gunneridae</taxon>
        <taxon>Pentapetalae</taxon>
        <taxon>asterids</taxon>
        <taxon>lamiids</taxon>
        <taxon>Lamiales</taxon>
        <taxon>Bignoniaceae</taxon>
        <taxon>Crescentiina</taxon>
        <taxon>Tabebuia alliance</taxon>
        <taxon>Handroanthus</taxon>
    </lineage>
</organism>
<protein>
    <recommendedName>
        <fullName evidence="7">Non-structural maintenance of chromosomes element 4</fullName>
    </recommendedName>
</protein>
<proteinExistence type="inferred from homology"/>
<keyword evidence="3 7" id="KW-0227">DNA damage</keyword>